<name>S7P5Q6_MYOBR</name>
<protein>
    <submittedName>
        <fullName evidence="1">Uncharacterized protein</fullName>
    </submittedName>
</protein>
<dbReference type="AlphaFoldDB" id="S7P5Q6"/>
<evidence type="ECO:0000313" key="1">
    <source>
        <dbReference type="EMBL" id="EPQ02947.1"/>
    </source>
</evidence>
<sequence length="51" mass="5515">MEGRVMFYLKEPLDMENSDEPEFLVCSLGRQKGAVELASAPGEAGLPVSLC</sequence>
<dbReference type="EMBL" id="KE161298">
    <property type="protein sequence ID" value="EPQ02947.1"/>
    <property type="molecule type" value="Genomic_DNA"/>
</dbReference>
<evidence type="ECO:0000313" key="2">
    <source>
        <dbReference type="Proteomes" id="UP000052978"/>
    </source>
</evidence>
<accession>S7P5Q6</accession>
<reference evidence="1 2" key="1">
    <citation type="journal article" date="2013" name="Nat. Commun.">
        <title>Genome analysis reveals insights into physiology and longevity of the Brandt's bat Myotis brandtii.</title>
        <authorList>
            <person name="Seim I."/>
            <person name="Fang X."/>
            <person name="Xiong Z."/>
            <person name="Lobanov A.V."/>
            <person name="Huang Z."/>
            <person name="Ma S."/>
            <person name="Feng Y."/>
            <person name="Turanov A.A."/>
            <person name="Zhu Y."/>
            <person name="Lenz T.L."/>
            <person name="Gerashchenko M.V."/>
            <person name="Fan D."/>
            <person name="Hee Yim S."/>
            <person name="Yao X."/>
            <person name="Jordan D."/>
            <person name="Xiong Y."/>
            <person name="Ma Y."/>
            <person name="Lyapunov A.N."/>
            <person name="Chen G."/>
            <person name="Kulakova O.I."/>
            <person name="Sun Y."/>
            <person name="Lee S.G."/>
            <person name="Bronson R.T."/>
            <person name="Moskalev A.A."/>
            <person name="Sunyaev S.R."/>
            <person name="Zhang G."/>
            <person name="Krogh A."/>
            <person name="Wang J."/>
            <person name="Gladyshev V.N."/>
        </authorList>
    </citation>
    <scope>NUCLEOTIDE SEQUENCE [LARGE SCALE GENOMIC DNA]</scope>
</reference>
<keyword evidence="2" id="KW-1185">Reference proteome</keyword>
<organism evidence="1 2">
    <name type="scientific">Myotis brandtii</name>
    <name type="common">Brandt's bat</name>
    <dbReference type="NCBI Taxonomy" id="109478"/>
    <lineage>
        <taxon>Eukaryota</taxon>
        <taxon>Metazoa</taxon>
        <taxon>Chordata</taxon>
        <taxon>Craniata</taxon>
        <taxon>Vertebrata</taxon>
        <taxon>Euteleostomi</taxon>
        <taxon>Mammalia</taxon>
        <taxon>Eutheria</taxon>
        <taxon>Laurasiatheria</taxon>
        <taxon>Chiroptera</taxon>
        <taxon>Yangochiroptera</taxon>
        <taxon>Vespertilionidae</taxon>
        <taxon>Myotis</taxon>
    </lineage>
</organism>
<gene>
    <name evidence="1" type="ORF">D623_10031082</name>
</gene>
<proteinExistence type="predicted"/>
<dbReference type="Proteomes" id="UP000052978">
    <property type="component" value="Unassembled WGS sequence"/>
</dbReference>